<accession>A0A9X4LBD0</accession>
<dbReference type="PIRSF" id="PIRSF011474">
    <property type="entry name" value="Glucitol_operon_activator"/>
    <property type="match status" value="1"/>
</dbReference>
<evidence type="ECO:0000313" key="1">
    <source>
        <dbReference type="EMBL" id="MDG0860641.1"/>
    </source>
</evidence>
<dbReference type="Proteomes" id="UP001152302">
    <property type="component" value="Unassembled WGS sequence"/>
</dbReference>
<evidence type="ECO:0000313" key="2">
    <source>
        <dbReference type="Proteomes" id="UP001152302"/>
    </source>
</evidence>
<dbReference type="EMBL" id="JAMBPX010000016">
    <property type="protein sequence ID" value="MDG0860641.1"/>
    <property type="molecule type" value="Genomic_DNA"/>
</dbReference>
<dbReference type="Pfam" id="PF06923">
    <property type="entry name" value="GutM"/>
    <property type="match status" value="1"/>
</dbReference>
<name>A0A9X4LBD0_9STAP</name>
<proteinExistence type="predicted"/>
<organism evidence="1 2">
    <name type="scientific">Staphylococcus equorum</name>
    <dbReference type="NCBI Taxonomy" id="246432"/>
    <lineage>
        <taxon>Bacteria</taxon>
        <taxon>Bacillati</taxon>
        <taxon>Bacillota</taxon>
        <taxon>Bacilli</taxon>
        <taxon>Bacillales</taxon>
        <taxon>Staphylococcaceae</taxon>
        <taxon>Staphylococcus</taxon>
    </lineage>
</organism>
<gene>
    <name evidence="1" type="ORF">M4L21_15175</name>
</gene>
<dbReference type="AlphaFoldDB" id="A0A9X4LBD0"/>
<sequence>MFFIILIVLAAVGFVVQYLLGLLQIKHFTKNYTDLRSKGRVAIGRRPAIFKAGTLVLFQLNAKNEIEEGRYMQGVTVFSKFRKLKGLEGFKLNKITDTDLKNYNKLLIKAILDAQHTLNIIDKGGEIERIPSPLMKAVKKVNKLFKNERGMKHGLHR</sequence>
<dbReference type="InterPro" id="IPR009693">
    <property type="entry name" value="Glucitol_operon_activator"/>
</dbReference>
<comment type="caution">
    <text evidence="1">The sequence shown here is derived from an EMBL/GenBank/DDBJ whole genome shotgun (WGS) entry which is preliminary data.</text>
</comment>
<reference evidence="1" key="1">
    <citation type="submission" date="2022-05" db="EMBL/GenBank/DDBJ databases">
        <title>Comparative genomics of Staphylococcus equorum isolates.</title>
        <authorList>
            <person name="Luelf R.H."/>
        </authorList>
    </citation>
    <scope>NUCLEOTIDE SEQUENCE</scope>
    <source>
        <strain evidence="1">TMW 2.2343</strain>
    </source>
</reference>
<dbReference type="RefSeq" id="WP_277582434.1">
    <property type="nucleotide sequence ID" value="NZ_JAMBPV010000015.1"/>
</dbReference>
<protein>
    <submittedName>
        <fullName evidence="1">Transcriptional regulator GutM</fullName>
    </submittedName>
</protein>